<evidence type="ECO:0000256" key="1">
    <source>
        <dbReference type="SAM" id="MobiDB-lite"/>
    </source>
</evidence>
<protein>
    <recommendedName>
        <fullName evidence="5">Transmembrane protein</fullName>
    </recommendedName>
</protein>
<evidence type="ECO:0000313" key="4">
    <source>
        <dbReference type="Proteomes" id="UP001293593"/>
    </source>
</evidence>
<dbReference type="AlphaFoldDB" id="A0AAE1K558"/>
<comment type="caution">
    <text evidence="3">The sequence shown here is derived from an EMBL/GenBank/DDBJ whole genome shotgun (WGS) entry which is preliminary data.</text>
</comment>
<proteinExistence type="predicted"/>
<organism evidence="3 4">
    <name type="scientific">Acacia crassicarpa</name>
    <name type="common">northern wattle</name>
    <dbReference type="NCBI Taxonomy" id="499986"/>
    <lineage>
        <taxon>Eukaryota</taxon>
        <taxon>Viridiplantae</taxon>
        <taxon>Streptophyta</taxon>
        <taxon>Embryophyta</taxon>
        <taxon>Tracheophyta</taxon>
        <taxon>Spermatophyta</taxon>
        <taxon>Magnoliopsida</taxon>
        <taxon>eudicotyledons</taxon>
        <taxon>Gunneridae</taxon>
        <taxon>Pentapetalae</taxon>
        <taxon>rosids</taxon>
        <taxon>fabids</taxon>
        <taxon>Fabales</taxon>
        <taxon>Fabaceae</taxon>
        <taxon>Caesalpinioideae</taxon>
        <taxon>mimosoid clade</taxon>
        <taxon>Acacieae</taxon>
        <taxon>Acacia</taxon>
    </lineage>
</organism>
<feature type="region of interest" description="Disordered" evidence="1">
    <location>
        <begin position="1"/>
        <end position="36"/>
    </location>
</feature>
<dbReference type="Proteomes" id="UP001293593">
    <property type="component" value="Unassembled WGS sequence"/>
</dbReference>
<dbReference type="PANTHER" id="PTHR34188:SF20">
    <property type="entry name" value="PROTEIN, PUTATIVE-RELATED"/>
    <property type="match status" value="1"/>
</dbReference>
<dbReference type="PANTHER" id="PTHR34188">
    <property type="entry name" value="OS01G0299500 PROTEIN"/>
    <property type="match status" value="1"/>
</dbReference>
<feature type="transmembrane region" description="Helical" evidence="2">
    <location>
        <begin position="146"/>
        <end position="165"/>
    </location>
</feature>
<name>A0AAE1K558_9FABA</name>
<feature type="compositionally biased region" description="Basic residues" evidence="1">
    <location>
        <begin position="81"/>
        <end position="95"/>
    </location>
</feature>
<keyword evidence="2" id="KW-1133">Transmembrane helix</keyword>
<evidence type="ECO:0000313" key="3">
    <source>
        <dbReference type="EMBL" id="KAK4265924.1"/>
    </source>
</evidence>
<gene>
    <name evidence="3" type="ORF">QN277_026911</name>
</gene>
<keyword evidence="2" id="KW-0472">Membrane</keyword>
<reference evidence="3" key="1">
    <citation type="submission" date="2023-10" db="EMBL/GenBank/DDBJ databases">
        <title>Chromosome-level genome of the transformable northern wattle, Acacia crassicarpa.</title>
        <authorList>
            <person name="Massaro I."/>
            <person name="Sinha N.R."/>
            <person name="Poethig S."/>
            <person name="Leichty A.R."/>
        </authorList>
    </citation>
    <scope>NUCLEOTIDE SEQUENCE</scope>
    <source>
        <strain evidence="3">Acra3RX</strain>
        <tissue evidence="3">Leaf</tissue>
    </source>
</reference>
<keyword evidence="2" id="KW-0812">Transmembrane</keyword>
<evidence type="ECO:0008006" key="5">
    <source>
        <dbReference type="Google" id="ProtNLM"/>
    </source>
</evidence>
<feature type="region of interest" description="Disordered" evidence="1">
    <location>
        <begin position="76"/>
        <end position="106"/>
    </location>
</feature>
<dbReference type="EMBL" id="JAWXYG010000008">
    <property type="protein sequence ID" value="KAK4265924.1"/>
    <property type="molecule type" value="Genomic_DNA"/>
</dbReference>
<sequence>MALINAEDKDAEFDLEKGLSETEDDSKKESSPCAAKQEKSFFAKVSGGFVGTDEEKPSLYCNESNKLFSGQDLVDVEKTPIKGKRKKGSNKKAPKPPRPPRAPSLDAADHKLIRELTEVAMLKRARIERLKALRKMRASKSSPSSSSSSILATVFTIVFCIVIIFQGMSSGSSSRASFQGSPLVSAQYPLNPSANNPNAPSLESHNNFIKQVTSSYWSEQSRRRRTV</sequence>
<keyword evidence="4" id="KW-1185">Reference proteome</keyword>
<evidence type="ECO:0000256" key="2">
    <source>
        <dbReference type="SAM" id="Phobius"/>
    </source>
</evidence>
<accession>A0AAE1K558</accession>